<comment type="caution">
    <text evidence="1">The sequence shown here is derived from an EMBL/GenBank/DDBJ whole genome shotgun (WGS) entry which is preliminary data.</text>
</comment>
<evidence type="ECO:0008006" key="3">
    <source>
        <dbReference type="Google" id="ProtNLM"/>
    </source>
</evidence>
<organism evidence="1 2">
    <name type="scientific">Paenibacillus oralis</name>
    <dbReference type="NCBI Taxonomy" id="2490856"/>
    <lineage>
        <taxon>Bacteria</taxon>
        <taxon>Bacillati</taxon>
        <taxon>Bacillota</taxon>
        <taxon>Bacilli</taxon>
        <taxon>Bacillales</taxon>
        <taxon>Paenibacillaceae</taxon>
        <taxon>Paenibacillus</taxon>
    </lineage>
</organism>
<evidence type="ECO:0000313" key="2">
    <source>
        <dbReference type="Proteomes" id="UP000267017"/>
    </source>
</evidence>
<gene>
    <name evidence="1" type="ORF">EHV15_31395</name>
</gene>
<dbReference type="EMBL" id="RRCN01000001">
    <property type="protein sequence ID" value="RRJ67879.1"/>
    <property type="molecule type" value="Genomic_DNA"/>
</dbReference>
<name>A0A3P3UEK9_9BACL</name>
<protein>
    <recommendedName>
        <fullName evidence="3">WYL domain-containing protein</fullName>
    </recommendedName>
</protein>
<sequence length="68" mass="7775">MVKKYIGRTVEIIYMDRLGKITQRKIEVHDVREGLVRATCLASGEPRAFRLDRILACVPVEHRGHDAS</sequence>
<dbReference type="AlphaFoldDB" id="A0A3P3UEK9"/>
<reference evidence="1 2" key="1">
    <citation type="submission" date="2018-11" db="EMBL/GenBank/DDBJ databases">
        <title>Genome sequencing of Paenibacillus sp. KCOM 3021 (= ChDC PVNT-B20).</title>
        <authorList>
            <person name="Kook J.-K."/>
            <person name="Park S.-N."/>
            <person name="Lim Y.K."/>
        </authorList>
    </citation>
    <scope>NUCLEOTIDE SEQUENCE [LARGE SCALE GENOMIC DNA]</scope>
    <source>
        <strain evidence="1 2">KCOM 3021</strain>
    </source>
</reference>
<proteinExistence type="predicted"/>
<dbReference type="RefSeq" id="WP_128635641.1">
    <property type="nucleotide sequence ID" value="NZ_RRCN01000001.1"/>
</dbReference>
<dbReference type="OrthoDB" id="2991134at2"/>
<accession>A0A3P3UEK9</accession>
<keyword evidence="2" id="KW-1185">Reference proteome</keyword>
<evidence type="ECO:0000313" key="1">
    <source>
        <dbReference type="EMBL" id="RRJ67879.1"/>
    </source>
</evidence>
<dbReference type="Proteomes" id="UP000267017">
    <property type="component" value="Unassembled WGS sequence"/>
</dbReference>